<gene>
    <name evidence="6" type="ORF">KL86APRO_11394</name>
</gene>
<dbReference type="SUPFAM" id="SSF103088">
    <property type="entry name" value="OmpA-like"/>
    <property type="match status" value="1"/>
</dbReference>
<accession>A0A212JP42</accession>
<evidence type="ECO:0000256" key="2">
    <source>
        <dbReference type="ARBA" id="ARBA00022692"/>
    </source>
</evidence>
<feature type="transmembrane region" description="Helical" evidence="4">
    <location>
        <begin position="27"/>
        <end position="48"/>
    </location>
</feature>
<organism evidence="6">
    <name type="scientific">uncultured Alphaproteobacteria bacterium</name>
    <dbReference type="NCBI Taxonomy" id="91750"/>
    <lineage>
        <taxon>Bacteria</taxon>
        <taxon>Pseudomonadati</taxon>
        <taxon>Pseudomonadota</taxon>
        <taxon>Alphaproteobacteria</taxon>
        <taxon>environmental samples</taxon>
    </lineage>
</organism>
<dbReference type="Pfam" id="PF13677">
    <property type="entry name" value="MotB_plug"/>
    <property type="match status" value="1"/>
</dbReference>
<feature type="domain" description="Motility protein B-like N-terminal" evidence="5">
    <location>
        <begin position="25"/>
        <end position="67"/>
    </location>
</feature>
<evidence type="ECO:0000256" key="1">
    <source>
        <dbReference type="ARBA" id="ARBA00004370"/>
    </source>
</evidence>
<dbReference type="Gene3D" id="3.30.1330.60">
    <property type="entry name" value="OmpA-like domain"/>
    <property type="match status" value="1"/>
</dbReference>
<proteinExistence type="predicted"/>
<dbReference type="EMBL" id="FLUO01000001">
    <property type="protein sequence ID" value="SBW01224.1"/>
    <property type="molecule type" value="Genomic_DNA"/>
</dbReference>
<reference evidence="6" key="1">
    <citation type="submission" date="2016-04" db="EMBL/GenBank/DDBJ databases">
        <authorList>
            <person name="Evans L.H."/>
            <person name="Alamgir A."/>
            <person name="Owens N."/>
            <person name="Weber N.D."/>
            <person name="Virtaneva K."/>
            <person name="Barbian K."/>
            <person name="Babar A."/>
            <person name="Rosenke K."/>
        </authorList>
    </citation>
    <scope>NUCLEOTIDE SEQUENCE</scope>
    <source>
        <strain evidence="6">86</strain>
    </source>
</reference>
<comment type="subcellular location">
    <subcellularLocation>
        <location evidence="1">Membrane</location>
    </subcellularLocation>
</comment>
<dbReference type="PANTHER" id="PTHR30329">
    <property type="entry name" value="STATOR ELEMENT OF FLAGELLAR MOTOR COMPLEX"/>
    <property type="match status" value="1"/>
</dbReference>
<dbReference type="PANTHER" id="PTHR30329:SF21">
    <property type="entry name" value="LIPOPROTEIN YIAD-RELATED"/>
    <property type="match status" value="1"/>
</dbReference>
<evidence type="ECO:0000313" key="6">
    <source>
        <dbReference type="EMBL" id="SBW01224.1"/>
    </source>
</evidence>
<protein>
    <submittedName>
        <fullName evidence="6">Putative Chemotaxis MotB protein</fullName>
    </submittedName>
</protein>
<keyword evidence="2 4" id="KW-0812">Transmembrane</keyword>
<evidence type="ECO:0000256" key="3">
    <source>
        <dbReference type="ARBA" id="ARBA00023136"/>
    </source>
</evidence>
<dbReference type="InterPro" id="IPR050330">
    <property type="entry name" value="Bact_OuterMem_StrucFunc"/>
</dbReference>
<sequence>MTDPRILTQWEGGAIDARPPVEVRTSWMLTFADVVSLLLTFFVLLFALSGVQTERFRNVADALSRALNPPLAAAPTGAAIRNVGRAPAAPGADLGYLASLFEAVLRDAPELAAADVVLEDDRLLLRLPANAVFVPGSPMLAPPARRAVAALAEALAGIDNRIAVTVSGAGASAATLETSLARAAGLANALRAGGVDRPVRAVARIGAAAVDIVISPDKGSAP</sequence>
<dbReference type="InterPro" id="IPR025713">
    <property type="entry name" value="MotB-like_N_dom"/>
</dbReference>
<dbReference type="AlphaFoldDB" id="A0A212JP42"/>
<evidence type="ECO:0000256" key="4">
    <source>
        <dbReference type="SAM" id="Phobius"/>
    </source>
</evidence>
<dbReference type="InterPro" id="IPR036737">
    <property type="entry name" value="OmpA-like_sf"/>
</dbReference>
<keyword evidence="4" id="KW-1133">Transmembrane helix</keyword>
<keyword evidence="3 4" id="KW-0472">Membrane</keyword>
<name>A0A212JP42_9PROT</name>
<dbReference type="GO" id="GO:0016020">
    <property type="term" value="C:membrane"/>
    <property type="evidence" value="ECO:0007669"/>
    <property type="project" value="UniProtKB-SubCell"/>
</dbReference>
<evidence type="ECO:0000259" key="5">
    <source>
        <dbReference type="Pfam" id="PF13677"/>
    </source>
</evidence>